<dbReference type="Proteomes" id="UP000001055">
    <property type="component" value="Unassembled WGS sequence"/>
</dbReference>
<evidence type="ECO:0000313" key="3">
    <source>
        <dbReference type="Proteomes" id="UP000001055"/>
    </source>
</evidence>
<evidence type="ECO:0000313" key="2">
    <source>
        <dbReference type="EMBL" id="EAT89939.1"/>
    </source>
</evidence>
<sequence>MARLKELPEPTKARMPQAEVEKLAAEVEAVLREPMNHSIEKAKEFMRAKEEREGYRSALAQSESYSQGSTESQSQRSVSGLRSRLQETGSHTQGSMSGLEDDFQATDRGLPIALWDAESGKWRVESSLKLSAIAASLVTRLLETISGTHGRVNT</sequence>
<dbReference type="InParanoid" id="Q0UYF6"/>
<dbReference type="AlphaFoldDB" id="Q0UYF6"/>
<feature type="compositionally biased region" description="Basic and acidic residues" evidence="1">
    <location>
        <begin position="34"/>
        <end position="55"/>
    </location>
</feature>
<proteinExistence type="predicted"/>
<reference evidence="3" key="1">
    <citation type="journal article" date="2007" name="Plant Cell">
        <title>Dothideomycete-plant interactions illuminated by genome sequencing and EST analysis of the wheat pathogen Stagonospora nodorum.</title>
        <authorList>
            <person name="Hane J.K."/>
            <person name="Lowe R.G."/>
            <person name="Solomon P.S."/>
            <person name="Tan K.C."/>
            <person name="Schoch C.L."/>
            <person name="Spatafora J.W."/>
            <person name="Crous P.W."/>
            <person name="Kodira C."/>
            <person name="Birren B.W."/>
            <person name="Galagan J.E."/>
            <person name="Torriani S.F."/>
            <person name="McDonald B.A."/>
            <person name="Oliver R.P."/>
        </authorList>
    </citation>
    <scope>NUCLEOTIDE SEQUENCE [LARGE SCALE GENOMIC DNA]</scope>
    <source>
        <strain evidence="3">SN15 / ATCC MYA-4574 / FGSC 10173</strain>
    </source>
</reference>
<dbReference type="GeneID" id="5970643"/>
<dbReference type="RefSeq" id="XP_001793786.1">
    <property type="nucleotide sequence ID" value="XM_001793734.1"/>
</dbReference>
<name>Q0UYF6_PHANO</name>
<feature type="region of interest" description="Disordered" evidence="1">
    <location>
        <begin position="34"/>
        <end position="102"/>
    </location>
</feature>
<dbReference type="KEGG" id="pno:SNOG_03208"/>
<gene>
    <name evidence="2" type="ORF">SNOG_03208</name>
</gene>
<accession>Q0UYF6</accession>
<protein>
    <submittedName>
        <fullName evidence="2">Uncharacterized protein</fullName>
    </submittedName>
</protein>
<evidence type="ECO:0000256" key="1">
    <source>
        <dbReference type="SAM" id="MobiDB-lite"/>
    </source>
</evidence>
<dbReference type="EMBL" id="CH445328">
    <property type="protein sequence ID" value="EAT89939.1"/>
    <property type="molecule type" value="Genomic_DNA"/>
</dbReference>
<organism evidence="2 3">
    <name type="scientific">Phaeosphaeria nodorum (strain SN15 / ATCC MYA-4574 / FGSC 10173)</name>
    <name type="common">Glume blotch fungus</name>
    <name type="synonym">Parastagonospora nodorum</name>
    <dbReference type="NCBI Taxonomy" id="321614"/>
    <lineage>
        <taxon>Eukaryota</taxon>
        <taxon>Fungi</taxon>
        <taxon>Dikarya</taxon>
        <taxon>Ascomycota</taxon>
        <taxon>Pezizomycotina</taxon>
        <taxon>Dothideomycetes</taxon>
        <taxon>Pleosporomycetidae</taxon>
        <taxon>Pleosporales</taxon>
        <taxon>Pleosporineae</taxon>
        <taxon>Phaeosphaeriaceae</taxon>
        <taxon>Parastagonospora</taxon>
    </lineage>
</organism>
<feature type="compositionally biased region" description="Polar residues" evidence="1">
    <location>
        <begin position="59"/>
        <end position="96"/>
    </location>
</feature>